<evidence type="ECO:0000256" key="1">
    <source>
        <dbReference type="SAM" id="MobiDB-lite"/>
    </source>
</evidence>
<gene>
    <name evidence="2" type="ORF">NE695_15465</name>
</gene>
<comment type="caution">
    <text evidence="2">The sequence shown here is derived from an EMBL/GenBank/DDBJ whole genome shotgun (WGS) entry which is preliminary data.</text>
</comment>
<evidence type="ECO:0008006" key="4">
    <source>
        <dbReference type="Google" id="ProtNLM"/>
    </source>
</evidence>
<reference evidence="2 3" key="1">
    <citation type="submission" date="2022-06" db="EMBL/GenBank/DDBJ databases">
        <title>Isolation of gut microbiota from human fecal samples.</title>
        <authorList>
            <person name="Pamer E.G."/>
            <person name="Barat B."/>
            <person name="Waligurski E."/>
            <person name="Medina S."/>
            <person name="Paddock L."/>
            <person name="Mostad J."/>
        </authorList>
    </citation>
    <scope>NUCLEOTIDE SEQUENCE [LARGE SCALE GENOMIC DNA]</scope>
    <source>
        <strain evidence="2 3">DFI.9.73</strain>
    </source>
</reference>
<dbReference type="SUPFAM" id="SSF51445">
    <property type="entry name" value="(Trans)glycosidases"/>
    <property type="match status" value="1"/>
</dbReference>
<dbReference type="RefSeq" id="WP_066860722.1">
    <property type="nucleotide sequence ID" value="NZ_CABKVV010000010.1"/>
</dbReference>
<accession>A0ABT1S300</accession>
<name>A0ABT1S300_9FIRM</name>
<dbReference type="GeneID" id="90531243"/>
<dbReference type="Gene3D" id="3.20.20.80">
    <property type="entry name" value="Glycosidases"/>
    <property type="match status" value="2"/>
</dbReference>
<feature type="compositionally biased region" description="Basic and acidic residues" evidence="1">
    <location>
        <begin position="514"/>
        <end position="526"/>
    </location>
</feature>
<dbReference type="EMBL" id="JANFZH010000044">
    <property type="protein sequence ID" value="MCQ4841312.1"/>
    <property type="molecule type" value="Genomic_DNA"/>
</dbReference>
<dbReference type="InterPro" id="IPR017853">
    <property type="entry name" value="GH"/>
</dbReference>
<protein>
    <recommendedName>
        <fullName evidence="4">Family 2 glycosyl transferase</fullName>
    </recommendedName>
</protein>
<dbReference type="Proteomes" id="UP001524473">
    <property type="component" value="Unassembled WGS sequence"/>
</dbReference>
<proteinExistence type="predicted"/>
<feature type="region of interest" description="Disordered" evidence="1">
    <location>
        <begin position="507"/>
        <end position="535"/>
    </location>
</feature>
<organism evidence="2 3">
    <name type="scientific">Neglectibacter timonensis</name>
    <dbReference type="NCBI Taxonomy" id="1776382"/>
    <lineage>
        <taxon>Bacteria</taxon>
        <taxon>Bacillati</taxon>
        <taxon>Bacillota</taxon>
        <taxon>Clostridia</taxon>
        <taxon>Eubacteriales</taxon>
        <taxon>Oscillospiraceae</taxon>
        <taxon>Neglectibacter</taxon>
    </lineage>
</organism>
<evidence type="ECO:0000313" key="2">
    <source>
        <dbReference type="EMBL" id="MCQ4841312.1"/>
    </source>
</evidence>
<sequence>MKRFLAVCACLLALVLLYLFLADKTGLYIDWNPGRETTSFTRVEGKTILVDGEPFEIRGVDMGVGIPGHFATDYAIDRETYLRWFGQIQEMGANCIRVYTILQDDFYEAFYEYNKDREEPLYLLHGLWVNDYVMYSHRDAFDPEYLGALIEDGRTLIDILHGNKTFSLSEDLGSGAYTRDISPWVLGYILGVEWEDTTVAYTDHMQKEKNSYQGEYLFTSEDASPFEAMLAQMGDRLISYETRKYHAQRLVAFANWPTTDPFDWEEQVSAYFRKFAKVDVEHIRSTEKFLSGQFASYHIYPYFPDYLGFQDVLGQEVPQKYRFMENGVFNSYRAYLSMINDYHTMPVVVSEYGVPAARGRAQTDRNTGRSQGGMSEKEQAEAAVSCYEDIMKAGCAGSVLFTWQDEWFKRTWNTMAYSDLTKTPYWCDVQTNEQHFGILAFDPGKERCVSYVDGDMEEWENVPAVVEQDGLTVQALYDEAYLTLRIHKEGYRFGEETLYVPLDVTPRSGSKTAVEQDRKPAYERQGSESAAPEEGTIVPLTFERPADFLLVLDGRDNSRVLVQERYEALRAVYSHLVYAEDAYLNPPAVDATAFVPIRLMLQVPLNPGPELENFGYDIAETFDTGLLRYGNGNPSSPDYDSLADFCVNGDDIEIRLPWLLLNFSNPSEMMVHDDYYLHYGVEEMSIEGIYVGAASEKSVRKDVQMAYLPLKGWGSQPTFHERLREGYYALQRLWTEP</sequence>
<evidence type="ECO:0000313" key="3">
    <source>
        <dbReference type="Proteomes" id="UP001524473"/>
    </source>
</evidence>
<keyword evidence="3" id="KW-1185">Reference proteome</keyword>